<dbReference type="InterPro" id="IPR041679">
    <property type="entry name" value="DNA2/NAM7-like_C"/>
</dbReference>
<gene>
    <name evidence="9" type="ORF">EYH15_03070</name>
    <name evidence="10" type="ORF">EYH21_01245</name>
</gene>
<evidence type="ECO:0000313" key="11">
    <source>
        <dbReference type="Proteomes" id="UP000618343"/>
    </source>
</evidence>
<dbReference type="InterPro" id="IPR027417">
    <property type="entry name" value="P-loop_NTPase"/>
</dbReference>
<comment type="caution">
    <text evidence="10">The sequence shown here is derived from an EMBL/GenBank/DDBJ whole genome shotgun (WGS) entry which is preliminary data.</text>
</comment>
<dbReference type="FunFam" id="3.40.50.300:FF:000326">
    <property type="entry name" value="P-loop containing nucleoside triphosphate hydrolase"/>
    <property type="match status" value="1"/>
</dbReference>
<dbReference type="InterPro" id="IPR050534">
    <property type="entry name" value="Coronavir_polyprotein_1ab"/>
</dbReference>
<organism evidence="10 11">
    <name type="scientific">Methanothermococcus okinawensis</name>
    <dbReference type="NCBI Taxonomy" id="155863"/>
    <lineage>
        <taxon>Archaea</taxon>
        <taxon>Methanobacteriati</taxon>
        <taxon>Methanobacteriota</taxon>
        <taxon>Methanomada group</taxon>
        <taxon>Methanococci</taxon>
        <taxon>Methanococcales</taxon>
        <taxon>Methanococcaceae</taxon>
        <taxon>Methanothermococcus</taxon>
    </lineage>
</organism>
<evidence type="ECO:0000313" key="9">
    <source>
        <dbReference type="EMBL" id="HIP84450.1"/>
    </source>
</evidence>
<evidence type="ECO:0000313" key="10">
    <source>
        <dbReference type="EMBL" id="HIP90913.1"/>
    </source>
</evidence>
<dbReference type="AlphaFoldDB" id="A0A832ZIN0"/>
<dbReference type="NCBIfam" id="TIGR00376">
    <property type="entry name" value="IGHMBP2 family helicase"/>
    <property type="match status" value="1"/>
</dbReference>
<dbReference type="SUPFAM" id="SSF52540">
    <property type="entry name" value="P-loop containing nucleoside triphosphate hydrolases"/>
    <property type="match status" value="1"/>
</dbReference>
<proteinExistence type="inferred from homology"/>
<dbReference type="Pfam" id="PF13086">
    <property type="entry name" value="AAA_11"/>
    <property type="match status" value="1"/>
</dbReference>
<accession>A0A832ZIN0</accession>
<dbReference type="GO" id="GO:0003677">
    <property type="term" value="F:DNA binding"/>
    <property type="evidence" value="ECO:0007669"/>
    <property type="project" value="InterPro"/>
</dbReference>
<dbReference type="Pfam" id="PF13087">
    <property type="entry name" value="AAA_12"/>
    <property type="match status" value="1"/>
</dbReference>
<dbReference type="EC" id="3.6.4.12" evidence="10"/>
<evidence type="ECO:0000256" key="2">
    <source>
        <dbReference type="ARBA" id="ARBA00022741"/>
    </source>
</evidence>
<dbReference type="InterPro" id="IPR004483">
    <property type="entry name" value="SMUBP-2/Hcs1-like"/>
</dbReference>
<feature type="domain" description="DNA2/NAM7 helicase helicase" evidence="7">
    <location>
        <begin position="170"/>
        <end position="419"/>
    </location>
</feature>
<name>A0A832ZIN0_9EURY</name>
<dbReference type="PANTHER" id="PTHR43788">
    <property type="entry name" value="DNA2/NAM7 HELICASE FAMILY MEMBER"/>
    <property type="match status" value="1"/>
</dbReference>
<keyword evidence="4 10" id="KW-0347">Helicase</keyword>
<dbReference type="InterPro" id="IPR041677">
    <property type="entry name" value="DNA2/NAM7_AAA_11"/>
</dbReference>
<dbReference type="FunFam" id="2.40.30.270:FF:000007">
    <property type="entry name" value="DNA helicase, putative"/>
    <property type="match status" value="1"/>
</dbReference>
<evidence type="ECO:0000259" key="8">
    <source>
        <dbReference type="Pfam" id="PF13087"/>
    </source>
</evidence>
<sequence>MKLEDYIEHLKKLVELERKAEIEAMREEMRRLRGQERERLGRAILGLNGKIIGEEFKYKLVKYGRKKEIKTEIGVGDLVVVSKGNPLKSDLVGTVTEKGRHYIVVALENVPPWALKDVRIDLYANDVTFRRQIENLENLSESGKRALKYILKLEEPRESRAVEFKPQDENLNESQGRAVSLSLGSEDFFLIHGPFGTGKTRTITEVILQEVNRGKKVLATGESNIAVDNLVERLWGKVKLVRLGHPSKVSKHLKESTLYYQVENHERYREVKRLRERAEKLIELRDKHLKPTPQWRRGLSDEEILKFAERGVGVRGISPKHIRSMAQWITLNREIQRLYQEARRIEEEIAREIIDRSQVVLSTNSSAALECLEGVKFDVAVIDEASQGTIPSVLIPIARSDKFILAGDHKQLPPTILSEEAQELSETLFEKLIELYPSKSKILEIQYRMNEKLMEFPSREFYKGKIRAYEGVKNITLQDLGVRETSFGEPLDSILDPKEPLIFVDTGRHPEKWERQRRGSTSRENPLEAAVVKKVVEGIIEMGVSPESIGVITPYEDQQDLIEMLIGKYGVEVKTVDGYQGREKDVIVLSLVRSNREGDLGFLTDMRRLNVALTRAKRKLIVIGDCETLKVHPTYRRFIEYVKKRGKVIPLDRSFPISCRRRE</sequence>
<keyword evidence="2" id="KW-0547">Nucleotide-binding</keyword>
<dbReference type="GO" id="GO:0016787">
    <property type="term" value="F:hydrolase activity"/>
    <property type="evidence" value="ECO:0007669"/>
    <property type="project" value="UniProtKB-KW"/>
</dbReference>
<evidence type="ECO:0000256" key="4">
    <source>
        <dbReference type="ARBA" id="ARBA00022806"/>
    </source>
</evidence>
<dbReference type="InterPro" id="IPR047187">
    <property type="entry name" value="SF1_C_Upf1"/>
</dbReference>
<evidence type="ECO:0000256" key="3">
    <source>
        <dbReference type="ARBA" id="ARBA00022801"/>
    </source>
</evidence>
<keyword evidence="3 10" id="KW-0378">Hydrolase</keyword>
<dbReference type="CDD" id="cd18808">
    <property type="entry name" value="SF1_C_Upf1"/>
    <property type="match status" value="1"/>
</dbReference>
<protein>
    <submittedName>
        <fullName evidence="10">IGHMBP2 family helicase</fullName>
        <ecNumber evidence="10">3.6.4.12</ecNumber>
    </submittedName>
</protein>
<evidence type="ECO:0000259" key="7">
    <source>
        <dbReference type="Pfam" id="PF13086"/>
    </source>
</evidence>
<feature type="coiled-coil region" evidence="6">
    <location>
        <begin position="328"/>
        <end position="355"/>
    </location>
</feature>
<evidence type="ECO:0000256" key="5">
    <source>
        <dbReference type="ARBA" id="ARBA00022840"/>
    </source>
</evidence>
<keyword evidence="6" id="KW-0175">Coiled coil</keyword>
<dbReference type="PANTHER" id="PTHR43788:SF8">
    <property type="entry name" value="DNA-BINDING PROTEIN SMUBP-2"/>
    <property type="match status" value="1"/>
</dbReference>
<dbReference type="EMBL" id="DQUO01000010">
    <property type="protein sequence ID" value="HIP90913.1"/>
    <property type="molecule type" value="Genomic_DNA"/>
</dbReference>
<keyword evidence="5" id="KW-0067">ATP-binding</keyword>
<dbReference type="GO" id="GO:0005694">
    <property type="term" value="C:chromosome"/>
    <property type="evidence" value="ECO:0007669"/>
    <property type="project" value="UniProtKB-ARBA"/>
</dbReference>
<feature type="domain" description="DNA2/NAM7 helicase-like C-terminal" evidence="8">
    <location>
        <begin position="424"/>
        <end position="626"/>
    </location>
</feature>
<reference evidence="10" key="1">
    <citation type="journal article" date="2020" name="ISME J.">
        <title>Gammaproteobacteria mediating utilization of methyl-, sulfur- and petroleum organic compounds in deep ocean hydrothermal plumes.</title>
        <authorList>
            <person name="Zhou Z."/>
            <person name="Liu Y."/>
            <person name="Pan J."/>
            <person name="Cron B.R."/>
            <person name="Toner B.M."/>
            <person name="Anantharaman K."/>
            <person name="Breier J.A."/>
            <person name="Dick G.J."/>
            <person name="Li M."/>
        </authorList>
    </citation>
    <scope>NUCLEOTIDE SEQUENCE</scope>
    <source>
        <strain evidence="9">SZUA-1453</strain>
        <strain evidence="10">SZUA-1471</strain>
    </source>
</reference>
<dbReference type="EMBL" id="DQUI01000060">
    <property type="protein sequence ID" value="HIP84450.1"/>
    <property type="molecule type" value="Genomic_DNA"/>
</dbReference>
<evidence type="ECO:0000256" key="1">
    <source>
        <dbReference type="ARBA" id="ARBA00007913"/>
    </source>
</evidence>
<dbReference type="Proteomes" id="UP000618343">
    <property type="component" value="Unassembled WGS sequence"/>
</dbReference>
<comment type="similarity">
    <text evidence="1">Belongs to the DNA2/NAM7 helicase family.</text>
</comment>
<dbReference type="GO" id="GO:0005524">
    <property type="term" value="F:ATP binding"/>
    <property type="evidence" value="ECO:0007669"/>
    <property type="project" value="UniProtKB-KW"/>
</dbReference>
<dbReference type="GO" id="GO:0043139">
    <property type="term" value="F:5'-3' DNA helicase activity"/>
    <property type="evidence" value="ECO:0007669"/>
    <property type="project" value="TreeGrafter"/>
</dbReference>
<evidence type="ECO:0000256" key="6">
    <source>
        <dbReference type="SAM" id="Coils"/>
    </source>
</evidence>
<dbReference type="Proteomes" id="UP000643554">
    <property type="component" value="Unassembled WGS sequence"/>
</dbReference>
<dbReference type="Gene3D" id="2.40.30.270">
    <property type="match status" value="1"/>
</dbReference>
<dbReference type="Gene3D" id="3.40.50.300">
    <property type="entry name" value="P-loop containing nucleotide triphosphate hydrolases"/>
    <property type="match status" value="2"/>
</dbReference>